<dbReference type="EMBL" id="BGPR01092641">
    <property type="protein sequence ID" value="GBM27942.1"/>
    <property type="molecule type" value="Genomic_DNA"/>
</dbReference>
<reference evidence="2 3" key="1">
    <citation type="journal article" date="2019" name="Sci. Rep.">
        <title>Orb-weaving spider Araneus ventricosus genome elucidates the spidroin gene catalogue.</title>
        <authorList>
            <person name="Kono N."/>
            <person name="Nakamura H."/>
            <person name="Ohtoshi R."/>
            <person name="Moran D.A.P."/>
            <person name="Shinohara A."/>
            <person name="Yoshida Y."/>
            <person name="Fujiwara M."/>
            <person name="Mori M."/>
            <person name="Tomita M."/>
            <person name="Arakawa K."/>
        </authorList>
    </citation>
    <scope>NUCLEOTIDE SEQUENCE [LARGE SCALE GENOMIC DNA]</scope>
</reference>
<gene>
    <name evidence="2" type="ORF">AVEN_214823_1</name>
</gene>
<feature type="compositionally biased region" description="Basic residues" evidence="1">
    <location>
        <begin position="1"/>
        <end position="15"/>
    </location>
</feature>
<accession>A0A4Y2EFM4</accession>
<comment type="caution">
    <text evidence="2">The sequence shown here is derived from an EMBL/GenBank/DDBJ whole genome shotgun (WGS) entry which is preliminary data.</text>
</comment>
<sequence length="71" mass="7831">MQQKQKFTRKKRRLKKPVDPVSTLRHQLQIAAPIADCCTNCRLQHHAAAPIVPTASKNGNGIYAEAGPLTI</sequence>
<evidence type="ECO:0000313" key="2">
    <source>
        <dbReference type="EMBL" id="GBM27942.1"/>
    </source>
</evidence>
<dbReference type="AlphaFoldDB" id="A0A4Y2EFM4"/>
<evidence type="ECO:0000256" key="1">
    <source>
        <dbReference type="SAM" id="MobiDB-lite"/>
    </source>
</evidence>
<proteinExistence type="predicted"/>
<feature type="region of interest" description="Disordered" evidence="1">
    <location>
        <begin position="1"/>
        <end position="20"/>
    </location>
</feature>
<protein>
    <submittedName>
        <fullName evidence="2">Uncharacterized protein</fullName>
    </submittedName>
</protein>
<evidence type="ECO:0000313" key="3">
    <source>
        <dbReference type="Proteomes" id="UP000499080"/>
    </source>
</evidence>
<dbReference type="Proteomes" id="UP000499080">
    <property type="component" value="Unassembled WGS sequence"/>
</dbReference>
<organism evidence="2 3">
    <name type="scientific">Araneus ventricosus</name>
    <name type="common">Orbweaver spider</name>
    <name type="synonym">Epeira ventricosa</name>
    <dbReference type="NCBI Taxonomy" id="182803"/>
    <lineage>
        <taxon>Eukaryota</taxon>
        <taxon>Metazoa</taxon>
        <taxon>Ecdysozoa</taxon>
        <taxon>Arthropoda</taxon>
        <taxon>Chelicerata</taxon>
        <taxon>Arachnida</taxon>
        <taxon>Araneae</taxon>
        <taxon>Araneomorphae</taxon>
        <taxon>Entelegynae</taxon>
        <taxon>Araneoidea</taxon>
        <taxon>Araneidae</taxon>
        <taxon>Araneus</taxon>
    </lineage>
</organism>
<name>A0A4Y2EFM4_ARAVE</name>
<keyword evidence="3" id="KW-1185">Reference proteome</keyword>